<dbReference type="RefSeq" id="WP_048937234.1">
    <property type="nucleotide sequence ID" value="NZ_CP020925.1"/>
</dbReference>
<sequence>MDLAAAFGEIGMAFSSVLGGPYHAARTIEQVAPVYDDGGSIITPGGVAHRDCQVQIDTAIQRIRDASGFVDTDVTFIVLSATLDGSLNTEARIEVLDGPHAGTWSVDMLERDPVAAGWVGRGRRG</sequence>
<name>A0A0J9D3T3_SPHYA</name>
<dbReference type="AlphaFoldDB" id="A0A0J9D3T3"/>
<gene>
    <name evidence="1" type="ORF">BV87_16240</name>
</gene>
<evidence type="ECO:0000313" key="2">
    <source>
        <dbReference type="Proteomes" id="UP000037029"/>
    </source>
</evidence>
<dbReference type="EMBL" id="CP020925">
    <property type="protein sequence ID" value="ATP19790.1"/>
    <property type="molecule type" value="Genomic_DNA"/>
</dbReference>
<proteinExistence type="predicted"/>
<protein>
    <submittedName>
        <fullName evidence="1">Uncharacterized protein</fullName>
    </submittedName>
</protein>
<evidence type="ECO:0000313" key="1">
    <source>
        <dbReference type="EMBL" id="ATP19790.1"/>
    </source>
</evidence>
<organism evidence="1 2">
    <name type="scientific">Sphingobium yanoikuyae</name>
    <name type="common">Sphingomonas yanoikuyae</name>
    <dbReference type="NCBI Taxonomy" id="13690"/>
    <lineage>
        <taxon>Bacteria</taxon>
        <taxon>Pseudomonadati</taxon>
        <taxon>Pseudomonadota</taxon>
        <taxon>Alphaproteobacteria</taxon>
        <taxon>Sphingomonadales</taxon>
        <taxon>Sphingomonadaceae</taxon>
        <taxon>Sphingobium</taxon>
    </lineage>
</organism>
<dbReference type="Proteomes" id="UP000037029">
    <property type="component" value="Chromosome"/>
</dbReference>
<accession>A0A0J9D3T3</accession>
<reference evidence="1 2" key="1">
    <citation type="submission" date="2017-04" db="EMBL/GenBank/DDBJ databases">
        <title>Characterization, genome and methylation analysis of a phthalic acid esters degrading strain Sphingobium yanoikuyae SHJ.</title>
        <authorList>
            <person name="Feng L."/>
        </authorList>
    </citation>
    <scope>NUCLEOTIDE SEQUENCE [LARGE SCALE GENOMIC DNA]</scope>
    <source>
        <strain evidence="1 2">SHJ</strain>
    </source>
</reference>